<gene>
    <name evidence="2" type="ORF">UPYG_G00253670</name>
</gene>
<evidence type="ECO:0000256" key="1">
    <source>
        <dbReference type="SAM" id="MobiDB-lite"/>
    </source>
</evidence>
<evidence type="ECO:0000313" key="3">
    <source>
        <dbReference type="Proteomes" id="UP001557470"/>
    </source>
</evidence>
<dbReference type="Proteomes" id="UP001557470">
    <property type="component" value="Unassembled WGS sequence"/>
</dbReference>
<accession>A0ABD0WCU8</accession>
<dbReference type="InterPro" id="IPR012574">
    <property type="entry name" value="ATP5MJ"/>
</dbReference>
<feature type="region of interest" description="Disordered" evidence="1">
    <location>
        <begin position="1"/>
        <end position="21"/>
    </location>
</feature>
<keyword evidence="3" id="KW-1185">Reference proteome</keyword>
<organism evidence="2 3">
    <name type="scientific">Umbra pygmaea</name>
    <name type="common">Eastern mudminnow</name>
    <dbReference type="NCBI Taxonomy" id="75934"/>
    <lineage>
        <taxon>Eukaryota</taxon>
        <taxon>Metazoa</taxon>
        <taxon>Chordata</taxon>
        <taxon>Craniata</taxon>
        <taxon>Vertebrata</taxon>
        <taxon>Euteleostomi</taxon>
        <taxon>Actinopterygii</taxon>
        <taxon>Neopterygii</taxon>
        <taxon>Teleostei</taxon>
        <taxon>Protacanthopterygii</taxon>
        <taxon>Esociformes</taxon>
        <taxon>Umbridae</taxon>
        <taxon>Umbra</taxon>
    </lineage>
</organism>
<name>A0ABD0WCU8_UMBPY</name>
<protein>
    <recommendedName>
        <fullName evidence="4">ATP synthase membrane subunit f</fullName>
    </recommendedName>
</protein>
<dbReference type="Pfam" id="PF08039">
    <property type="entry name" value="Mit_proteolip"/>
    <property type="match status" value="1"/>
</dbReference>
<reference evidence="2 3" key="1">
    <citation type="submission" date="2024-06" db="EMBL/GenBank/DDBJ databases">
        <authorList>
            <person name="Pan Q."/>
            <person name="Wen M."/>
            <person name="Jouanno E."/>
            <person name="Zahm M."/>
            <person name="Klopp C."/>
            <person name="Cabau C."/>
            <person name="Louis A."/>
            <person name="Berthelot C."/>
            <person name="Parey E."/>
            <person name="Roest Crollius H."/>
            <person name="Montfort J."/>
            <person name="Robinson-Rechavi M."/>
            <person name="Bouchez O."/>
            <person name="Lampietro C."/>
            <person name="Lopez Roques C."/>
            <person name="Donnadieu C."/>
            <person name="Postlethwait J."/>
            <person name="Bobe J."/>
            <person name="Verreycken H."/>
            <person name="Guiguen Y."/>
        </authorList>
    </citation>
    <scope>NUCLEOTIDE SEQUENCE [LARGE SCALE GENOMIC DNA]</scope>
    <source>
        <strain evidence="2">Up_M1</strain>
        <tissue evidence="2">Testis</tissue>
    </source>
</reference>
<evidence type="ECO:0008006" key="4">
    <source>
        <dbReference type="Google" id="ProtNLM"/>
    </source>
</evidence>
<proteinExistence type="predicted"/>
<dbReference type="AlphaFoldDB" id="A0ABD0WCU8"/>
<dbReference type="EMBL" id="JAGEUA010000008">
    <property type="protein sequence ID" value="KAL0967550.1"/>
    <property type="molecule type" value="Genomic_DNA"/>
</dbReference>
<feature type="compositionally biased region" description="Basic and acidic residues" evidence="1">
    <location>
        <begin position="1"/>
        <end position="14"/>
    </location>
</feature>
<dbReference type="PANTHER" id="PTHR15233">
    <property type="entry name" value="MITOCHONDRIAL PROTEOLIPID"/>
    <property type="match status" value="1"/>
</dbReference>
<comment type="caution">
    <text evidence="2">The sequence shown here is derived from an EMBL/GenBank/DDBJ whole genome shotgun (WGS) entry which is preliminary data.</text>
</comment>
<dbReference type="PANTHER" id="PTHR15233:SF1">
    <property type="entry name" value="ATP SYNTHASE SUBUNIT ATP5MJ, MITOCHONDRIAL"/>
    <property type="match status" value="1"/>
</dbReference>
<evidence type="ECO:0000313" key="2">
    <source>
        <dbReference type="EMBL" id="KAL0967550.1"/>
    </source>
</evidence>
<sequence>MPDEKSRPPQDGDVAKSVNSTGSLCAERRTYLISRHALRFRTAPHQAQIQWVTFLQGIKKKLKMSGRAFANWWGKMKPYYFGAYKDIWVGLGIMSIVYYKISYGGKKEVKGKAEH</sequence>